<feature type="compositionally biased region" description="Pro residues" evidence="1">
    <location>
        <begin position="1070"/>
        <end position="1084"/>
    </location>
</feature>
<feature type="compositionally biased region" description="Low complexity" evidence="1">
    <location>
        <begin position="633"/>
        <end position="654"/>
    </location>
</feature>
<feature type="compositionally biased region" description="Low complexity" evidence="1">
    <location>
        <begin position="117"/>
        <end position="139"/>
    </location>
</feature>
<dbReference type="EMBL" id="LN483249">
    <property type="protein sequence ID" value="CDZ97647.1"/>
    <property type="molecule type" value="Genomic_DNA"/>
</dbReference>
<organism evidence="3">
    <name type="scientific">Phaffia rhodozyma</name>
    <name type="common">Yeast</name>
    <name type="synonym">Xanthophyllomyces dendrorhous</name>
    <dbReference type="NCBI Taxonomy" id="264483"/>
    <lineage>
        <taxon>Eukaryota</taxon>
        <taxon>Fungi</taxon>
        <taxon>Dikarya</taxon>
        <taxon>Basidiomycota</taxon>
        <taxon>Agaricomycotina</taxon>
        <taxon>Tremellomycetes</taxon>
        <taxon>Cystofilobasidiales</taxon>
        <taxon>Mrakiaceae</taxon>
        <taxon>Phaffia</taxon>
    </lineage>
</organism>
<feature type="compositionally biased region" description="Polar residues" evidence="1">
    <location>
        <begin position="329"/>
        <end position="338"/>
    </location>
</feature>
<feature type="region of interest" description="Disordered" evidence="1">
    <location>
        <begin position="709"/>
        <end position="843"/>
    </location>
</feature>
<feature type="domain" description="DUF3295" evidence="2">
    <location>
        <begin position="1061"/>
        <end position="1150"/>
    </location>
</feature>
<accession>A0A0F7SL11</accession>
<feature type="region of interest" description="Disordered" evidence="1">
    <location>
        <begin position="1263"/>
        <end position="1316"/>
    </location>
</feature>
<name>A0A0F7SL11_PHARH</name>
<feature type="compositionally biased region" description="Basic and acidic residues" evidence="1">
    <location>
        <begin position="900"/>
        <end position="909"/>
    </location>
</feature>
<feature type="compositionally biased region" description="Polar residues" evidence="1">
    <location>
        <begin position="173"/>
        <end position="183"/>
    </location>
</feature>
<feature type="compositionally biased region" description="Low complexity" evidence="1">
    <location>
        <begin position="1199"/>
        <end position="1209"/>
    </location>
</feature>
<feature type="region of interest" description="Disordered" evidence="1">
    <location>
        <begin position="111"/>
        <end position="242"/>
    </location>
</feature>
<feature type="compositionally biased region" description="Basic and acidic residues" evidence="1">
    <location>
        <begin position="936"/>
        <end position="949"/>
    </location>
</feature>
<feature type="compositionally biased region" description="Low complexity" evidence="1">
    <location>
        <begin position="555"/>
        <end position="571"/>
    </location>
</feature>
<evidence type="ECO:0000259" key="2">
    <source>
        <dbReference type="Pfam" id="PF11702"/>
    </source>
</evidence>
<feature type="region of interest" description="Disordered" evidence="1">
    <location>
        <begin position="528"/>
        <end position="690"/>
    </location>
</feature>
<feature type="compositionally biased region" description="Low complexity" evidence="1">
    <location>
        <begin position="228"/>
        <end position="242"/>
    </location>
</feature>
<feature type="region of interest" description="Disordered" evidence="1">
    <location>
        <begin position="894"/>
        <end position="1125"/>
    </location>
</feature>
<feature type="compositionally biased region" description="Polar residues" evidence="1">
    <location>
        <begin position="288"/>
        <end position="305"/>
    </location>
</feature>
<feature type="compositionally biased region" description="Low complexity" evidence="1">
    <location>
        <begin position="1029"/>
        <end position="1041"/>
    </location>
</feature>
<dbReference type="Pfam" id="PF11702">
    <property type="entry name" value="DUF3295"/>
    <property type="match status" value="1"/>
</dbReference>
<feature type="compositionally biased region" description="Low complexity" evidence="1">
    <location>
        <begin position="306"/>
        <end position="321"/>
    </location>
</feature>
<feature type="region of interest" description="Disordered" evidence="1">
    <location>
        <begin position="282"/>
        <end position="338"/>
    </location>
</feature>
<feature type="compositionally biased region" description="Polar residues" evidence="1">
    <location>
        <begin position="578"/>
        <end position="601"/>
    </location>
</feature>
<dbReference type="InterPro" id="IPR021711">
    <property type="entry name" value="DUF3295"/>
</dbReference>
<feature type="compositionally biased region" description="Acidic residues" evidence="1">
    <location>
        <begin position="766"/>
        <end position="779"/>
    </location>
</feature>
<feature type="compositionally biased region" description="Low complexity" evidence="1">
    <location>
        <begin position="809"/>
        <end position="826"/>
    </location>
</feature>
<sequence>MAPALKYELEKDEDIVSDVYPVNDEKIDPIYTKGSESQVVEDDLAILSSDVDQVYDRALALTPEEIIEILEDAHAASCSDHDSLTTDPSHFSSSYSSTSSILSSIASYHSDRDFQPPSISNPISSSLSASSSVRLATTSPKSSSETATPTPSIEPLPKVPHPSSPPLPPPPSWQTQLTSASTSFDRRAISRSSSAHASIPQREPSCSDGTPSGSGTATPRPSIGTRAHSTPCSMHSSTHSSFGSTNRAVFADADGVVSFGRLLGHVFLEGMVPPARKKDLSFADVNGRRSTGPSERGIDSQQTVEQQTGSSPTLPTSLQTPPHHPHSDITLTFTDPTPFNSIPSSPILELDRQLGAGLIRQTQPLVPAGGGTTPLTSNNLELVQRESNLNHRLSRRPRQSPPRITSPLPTMSSTLAVSGPSSAVSSSVAIVGSGAVRRNMFFIQSPDCGEEGSSFGSATVGSVSSAEQAIPEAVHRKVDHRSLARSPQSVDDCDSEDGGLILSIGPKRKGHPPKEESGIAAYQTRPLLLQPVTPPPPSTESVNLTSLPPTPPPSASALSTASESASDSTPALVAATAPASQVTTTLSSSPDLSKPAQQTGPPTKKKVAHGPSGKLKPRRSSTTAAHHPTRPFATVSAAPVAPSVTTAPSTAATSDVSINAKGLGRQSGPMHPPPLPPSHARGTGGGFPLAGRFGIEKARVAGILRSKTNQQAEIKTVRPKLGGTTTNSTGSSTKTISASTVEDAEEEEDNDEDYEDASSSSSHTEGEDDQDGNESDGDWASDNSEPAPKKSAIHKPAQSGLSKMKKTSHSTTTSTTTGGPGAHPTAGGPGGIAMRRQSTSAATALAAARALAQAKVAEKEAERQRTMFVKVPISKSAADLYGLCRDSAISTGFSSNVHSSETEGKDSSVHSKGSGQDAPGRGIAAGRSSGLLSDMFKTEREKREVERSVSRTHQSQQNLCQHRRDVLSKSTGGAPLALSRNRSAVALPLETEFSVGREDFKKPDLESDSEGEFGSADKLTLGTSEAQRRLSMLSSKNSSRSAPRNHAFSGLTALAPSSKSSKSECQYPPTTRPLPPRPSTPSPPATGHVALVSPPPASVSPTTPVTMPQQLMPAPSAAPQSPRTTRRQMLAAELPEELRKQLLWERMSRQRILGGGMINRSNSTPKLNAEINQAGPRPNVVRSSATEGHHAQSKPNARGQSPSGAQQPPSGGPPSINPVQPPAGLKRTGGVLNTNTLRPLTSTSINRVPAEPHPVQHPSFFASASQRKRPSFDVGTSAARPSLGLHRTPSRPFEIDSSDSEDEDKMDPATVLKRRNTHHGALDRMVKDDGWDADYRSHGLGVPFCPSPPL</sequence>
<feature type="region of interest" description="Disordered" evidence="1">
    <location>
        <begin position="476"/>
        <end position="516"/>
    </location>
</feature>
<feature type="compositionally biased region" description="Basic and acidic residues" evidence="1">
    <location>
        <begin position="995"/>
        <end position="1005"/>
    </location>
</feature>
<feature type="compositionally biased region" description="Low complexity" evidence="1">
    <location>
        <begin position="190"/>
        <end position="199"/>
    </location>
</feature>
<feature type="compositionally biased region" description="Low complexity" evidence="1">
    <location>
        <begin position="1099"/>
        <end position="1108"/>
    </location>
</feature>
<feature type="compositionally biased region" description="Low complexity" evidence="1">
    <location>
        <begin position="722"/>
        <end position="741"/>
    </location>
</feature>
<reference evidence="3" key="1">
    <citation type="submission" date="2014-08" db="EMBL/GenBank/DDBJ databases">
        <authorList>
            <person name="Sharma Rahul"/>
            <person name="Thines Marco"/>
        </authorList>
    </citation>
    <scope>NUCLEOTIDE SEQUENCE</scope>
</reference>
<feature type="compositionally biased region" description="Acidic residues" evidence="1">
    <location>
        <begin position="1296"/>
        <end position="1305"/>
    </location>
</feature>
<feature type="compositionally biased region" description="Pro residues" evidence="1">
    <location>
        <begin position="152"/>
        <end position="172"/>
    </location>
</feature>
<feature type="compositionally biased region" description="Polar residues" evidence="1">
    <location>
        <begin position="140"/>
        <end position="151"/>
    </location>
</feature>
<feature type="region of interest" description="Disordered" evidence="1">
    <location>
        <begin position="1155"/>
        <end position="1240"/>
    </location>
</feature>
<feature type="compositionally biased region" description="Polar residues" evidence="1">
    <location>
        <begin position="1231"/>
        <end position="1240"/>
    </location>
</feature>
<evidence type="ECO:0000256" key="1">
    <source>
        <dbReference type="SAM" id="MobiDB-lite"/>
    </source>
</evidence>
<feature type="compositionally biased region" description="Acidic residues" evidence="1">
    <location>
        <begin position="742"/>
        <end position="756"/>
    </location>
</feature>
<feature type="compositionally biased region" description="Pro residues" evidence="1">
    <location>
        <begin position="1210"/>
        <end position="1221"/>
    </location>
</feature>
<proteinExistence type="predicted"/>
<feature type="compositionally biased region" description="Polar residues" evidence="1">
    <location>
        <begin position="1055"/>
        <end position="1064"/>
    </location>
</feature>
<feature type="compositionally biased region" description="Polar residues" evidence="1">
    <location>
        <begin position="207"/>
        <end position="219"/>
    </location>
</feature>
<protein>
    <recommendedName>
        <fullName evidence="2">DUF3295 domain-containing protein</fullName>
    </recommendedName>
</protein>
<feature type="region of interest" description="Disordered" evidence="1">
    <location>
        <begin position="77"/>
        <end position="96"/>
    </location>
</feature>
<evidence type="ECO:0000313" key="3">
    <source>
        <dbReference type="EMBL" id="CDZ97647.1"/>
    </source>
</evidence>